<protein>
    <submittedName>
        <fullName evidence="6">Transcriptional regulator</fullName>
    </submittedName>
</protein>
<dbReference type="KEGG" id="hadh:FRZ61_50080"/>
<name>A0A5J6N7Z9_9PROT</name>
<dbReference type="Pfam" id="PF01638">
    <property type="entry name" value="HxlR"/>
    <property type="match status" value="1"/>
</dbReference>
<dbReference type="InterPro" id="IPR036390">
    <property type="entry name" value="WH_DNA-bd_sf"/>
</dbReference>
<evidence type="ECO:0000256" key="3">
    <source>
        <dbReference type="ARBA" id="ARBA00023163"/>
    </source>
</evidence>
<organism evidence="6 7">
    <name type="scientific">Hypericibacter adhaerens</name>
    <dbReference type="NCBI Taxonomy" id="2602016"/>
    <lineage>
        <taxon>Bacteria</taxon>
        <taxon>Pseudomonadati</taxon>
        <taxon>Pseudomonadota</taxon>
        <taxon>Alphaproteobacteria</taxon>
        <taxon>Rhodospirillales</taxon>
        <taxon>Dongiaceae</taxon>
        <taxon>Hypericibacter</taxon>
    </lineage>
</organism>
<evidence type="ECO:0000256" key="4">
    <source>
        <dbReference type="SAM" id="MobiDB-lite"/>
    </source>
</evidence>
<keyword evidence="7" id="KW-1185">Reference proteome</keyword>
<accession>A0A5J6N7Z9</accession>
<evidence type="ECO:0000313" key="6">
    <source>
        <dbReference type="EMBL" id="QEX25063.1"/>
    </source>
</evidence>
<dbReference type="EMBL" id="CP042582">
    <property type="protein sequence ID" value="QEX25063.1"/>
    <property type="molecule type" value="Genomic_DNA"/>
</dbReference>
<reference evidence="6 7" key="1">
    <citation type="submission" date="2019-08" db="EMBL/GenBank/DDBJ databases">
        <title>Hyperibacter terrae gen. nov., sp. nov. and Hyperibacter viscosus sp. nov., two new members in the family Rhodospirillaceae isolated from the rhizosphere of Hypericum perforatum.</title>
        <authorList>
            <person name="Noviana Z."/>
        </authorList>
    </citation>
    <scope>NUCLEOTIDE SEQUENCE [LARGE SCALE GENOMIC DNA]</scope>
    <source>
        <strain evidence="6 7">R5959</strain>
    </source>
</reference>
<feature type="domain" description="HTH hxlR-type" evidence="5">
    <location>
        <begin position="13"/>
        <end position="110"/>
    </location>
</feature>
<dbReference type="InterPro" id="IPR036388">
    <property type="entry name" value="WH-like_DNA-bd_sf"/>
</dbReference>
<keyword evidence="3" id="KW-0804">Transcription</keyword>
<evidence type="ECO:0000313" key="7">
    <source>
        <dbReference type="Proteomes" id="UP000325797"/>
    </source>
</evidence>
<dbReference type="PROSITE" id="PS51118">
    <property type="entry name" value="HTH_HXLR"/>
    <property type="match status" value="1"/>
</dbReference>
<dbReference type="Gene3D" id="1.10.10.10">
    <property type="entry name" value="Winged helix-like DNA-binding domain superfamily/Winged helix DNA-binding domain"/>
    <property type="match status" value="1"/>
</dbReference>
<feature type="compositionally biased region" description="Polar residues" evidence="4">
    <location>
        <begin position="172"/>
        <end position="182"/>
    </location>
</feature>
<proteinExistence type="predicted"/>
<dbReference type="Proteomes" id="UP000325797">
    <property type="component" value="Chromosome"/>
</dbReference>
<keyword evidence="2" id="KW-0238">DNA-binding</keyword>
<dbReference type="InterPro" id="IPR002577">
    <property type="entry name" value="HTH_HxlR"/>
</dbReference>
<gene>
    <name evidence="6" type="ORF">FRZ61_50080</name>
</gene>
<evidence type="ECO:0000259" key="5">
    <source>
        <dbReference type="PROSITE" id="PS51118"/>
    </source>
</evidence>
<dbReference type="GO" id="GO:0003677">
    <property type="term" value="F:DNA binding"/>
    <property type="evidence" value="ECO:0007669"/>
    <property type="project" value="UniProtKB-KW"/>
</dbReference>
<evidence type="ECO:0000256" key="2">
    <source>
        <dbReference type="ARBA" id="ARBA00023125"/>
    </source>
</evidence>
<dbReference type="PANTHER" id="PTHR33204">
    <property type="entry name" value="TRANSCRIPTIONAL REGULATOR, MARR FAMILY"/>
    <property type="match status" value="1"/>
</dbReference>
<dbReference type="SUPFAM" id="SSF46785">
    <property type="entry name" value="Winged helix' DNA-binding domain"/>
    <property type="match status" value="1"/>
</dbReference>
<sequence>MIMRLSHIGEATCSVARALGAIGDAWTLLILRELFLGQHRFEGFQAQTGMAPHLLSRRLAKLVKEGIVTRTAYRQRPARHEYRLTEKGRDLHAVVVSLARWGDRWASGAEGPPLTLIHKACGQETSPVLTCSACGERVGPHDLRARIGPAMRAEREARRDRFLARTRKPSRQAATETEPSAS</sequence>
<keyword evidence="1" id="KW-0805">Transcription regulation</keyword>
<dbReference type="PANTHER" id="PTHR33204:SF36">
    <property type="entry name" value="TRANSCRIPTIONAL REGULATORY PROTEIN"/>
    <property type="match status" value="1"/>
</dbReference>
<evidence type="ECO:0000256" key="1">
    <source>
        <dbReference type="ARBA" id="ARBA00023015"/>
    </source>
</evidence>
<feature type="region of interest" description="Disordered" evidence="4">
    <location>
        <begin position="154"/>
        <end position="182"/>
    </location>
</feature>
<dbReference type="AlphaFoldDB" id="A0A5J6N7Z9"/>
<feature type="compositionally biased region" description="Basic and acidic residues" evidence="4">
    <location>
        <begin position="154"/>
        <end position="163"/>
    </location>
</feature>